<evidence type="ECO:0000259" key="9">
    <source>
        <dbReference type="Pfam" id="PF13193"/>
    </source>
</evidence>
<dbReference type="FunFam" id="3.30.300.30:FF:000008">
    <property type="entry name" value="2,3-dihydroxybenzoate-AMP ligase"/>
    <property type="match status" value="1"/>
</dbReference>
<dbReference type="EMBL" id="CP116805">
    <property type="protein sequence ID" value="WCL53762.1"/>
    <property type="molecule type" value="Genomic_DNA"/>
</dbReference>
<dbReference type="InterPro" id="IPR000873">
    <property type="entry name" value="AMP-dep_synth/lig_dom"/>
</dbReference>
<dbReference type="Gene3D" id="3.40.50.12780">
    <property type="entry name" value="N-terminal domain of ligase-like"/>
    <property type="match status" value="1"/>
</dbReference>
<keyword evidence="2 10" id="KW-0436">Ligase</keyword>
<feature type="domain" description="AMP-dependent synthetase/ligase" evidence="8">
    <location>
        <begin position="22"/>
        <end position="400"/>
    </location>
</feature>
<dbReference type="Pfam" id="PF00501">
    <property type="entry name" value="AMP-binding"/>
    <property type="match status" value="1"/>
</dbReference>
<evidence type="ECO:0000256" key="5">
    <source>
        <dbReference type="ARBA" id="ARBA00051915"/>
    </source>
</evidence>
<dbReference type="GO" id="GO:0016874">
    <property type="term" value="F:ligase activity"/>
    <property type="evidence" value="ECO:0007669"/>
    <property type="project" value="UniProtKB-KW"/>
</dbReference>
<dbReference type="RefSeq" id="WP_289503344.1">
    <property type="nucleotide sequence ID" value="NZ_CP116805.1"/>
</dbReference>
<feature type="domain" description="AMP-binding enzyme C-terminal" evidence="9">
    <location>
        <begin position="449"/>
        <end position="523"/>
    </location>
</feature>
<dbReference type="PROSITE" id="PS00455">
    <property type="entry name" value="AMP_BINDING"/>
    <property type="match status" value="1"/>
</dbReference>
<dbReference type="InterPro" id="IPR045851">
    <property type="entry name" value="AMP-bd_C_sf"/>
</dbReference>
<evidence type="ECO:0000256" key="7">
    <source>
        <dbReference type="ARBA" id="ARBA00067668"/>
    </source>
</evidence>
<dbReference type="PANTHER" id="PTHR43859:SF4">
    <property type="entry name" value="BUTANOATE--COA LIGASE AAE1-RELATED"/>
    <property type="match status" value="1"/>
</dbReference>
<dbReference type="GO" id="GO:0006631">
    <property type="term" value="P:fatty acid metabolic process"/>
    <property type="evidence" value="ECO:0007669"/>
    <property type="project" value="UniProtKB-KW"/>
</dbReference>
<evidence type="ECO:0000256" key="1">
    <source>
        <dbReference type="ARBA" id="ARBA00006432"/>
    </source>
</evidence>
<evidence type="ECO:0000256" key="4">
    <source>
        <dbReference type="ARBA" id="ARBA00023098"/>
    </source>
</evidence>
<gene>
    <name evidence="10" type="ORF">PH603_14575</name>
</gene>
<keyword evidence="11" id="KW-1185">Reference proteome</keyword>
<dbReference type="InterPro" id="IPR042099">
    <property type="entry name" value="ANL_N_sf"/>
</dbReference>
<dbReference type="Gene3D" id="3.30.300.30">
    <property type="match status" value="1"/>
</dbReference>
<dbReference type="KEGG" id="gso:PH603_14575"/>
<dbReference type="SUPFAM" id="SSF56801">
    <property type="entry name" value="Acetyl-CoA synthetase-like"/>
    <property type="match status" value="1"/>
</dbReference>
<dbReference type="Proteomes" id="UP001217500">
    <property type="component" value="Chromosome"/>
</dbReference>
<dbReference type="InterPro" id="IPR025110">
    <property type="entry name" value="AMP-bd_C"/>
</dbReference>
<dbReference type="PANTHER" id="PTHR43859">
    <property type="entry name" value="ACYL-ACTIVATING ENZYME"/>
    <property type="match status" value="1"/>
</dbReference>
<proteinExistence type="inferred from homology"/>
<accession>A0AAF0BL62</accession>
<dbReference type="NCBIfam" id="NF004674">
    <property type="entry name" value="PRK06018.1"/>
    <property type="match status" value="1"/>
</dbReference>
<keyword evidence="4" id="KW-0443">Lipid metabolism</keyword>
<dbReference type="CDD" id="cd12119">
    <property type="entry name" value="ttLC_FACS_AlkK_like"/>
    <property type="match status" value="1"/>
</dbReference>
<evidence type="ECO:0000256" key="6">
    <source>
        <dbReference type="ARBA" id="ARBA00066616"/>
    </source>
</evidence>
<dbReference type="EC" id="6.2.1.44" evidence="6"/>
<keyword evidence="3" id="KW-0276">Fatty acid metabolism</keyword>
<sequence>MLGLMQNWPLLVSKILTHAEINHPEREVISMQPEGGQVRMTWGDIARRSRQCAEALAKLGVKQGDRVATLAWNTNRHVEAWYASSGMGAVNHTINPRLFPEQIVYIANHAEDKVLMFDITFLPLIEKLAPTMKSIEHYIIMVGHEHMPQTSLPNVHSYEALLAAEPGTFEWPELDENTACGLCYTSGTTGHPKGVLYSHRSNFLHTLVCLSTDTLKISATSTVLPVVPMFHANAWAIPYATAAAGSKLVLNGPHHDPETLHKLIKDEGITVTAAVPTIWNGMLAYIKANNLDMKPLELVTIGGSAVPRSMIETFQKDYGVRVNHAWGMTEMSPLGSVGSENGAIMDLSAQDKLDYQVKQGRPPIGVELCIKDDDGNMLARDGKTAGRLMARGPWVIDSYYRADETALDEDGWFDTGDVAALDPASYIQITDRSKDVIKSGGEWISSIDLENEAVAHPDVTEAAVIGVRHPKWEERPLMIITVKEGKTVSRDNMLEFLEPRCAKWWLPDDVVTVESIPHTATGKISKKDLRDQFKDYKLPTA</sequence>
<organism evidence="10 11">
    <name type="scientific">Gimibacter soli</name>
    <dbReference type="NCBI Taxonomy" id="3024400"/>
    <lineage>
        <taxon>Bacteria</taxon>
        <taxon>Pseudomonadati</taxon>
        <taxon>Pseudomonadota</taxon>
        <taxon>Alphaproteobacteria</taxon>
        <taxon>Kordiimonadales</taxon>
        <taxon>Temperatibacteraceae</taxon>
        <taxon>Gimibacter</taxon>
    </lineage>
</organism>
<evidence type="ECO:0000259" key="8">
    <source>
        <dbReference type="Pfam" id="PF00501"/>
    </source>
</evidence>
<dbReference type="Pfam" id="PF13193">
    <property type="entry name" value="AMP-binding_C"/>
    <property type="match status" value="1"/>
</dbReference>
<evidence type="ECO:0000313" key="10">
    <source>
        <dbReference type="EMBL" id="WCL53762.1"/>
    </source>
</evidence>
<name>A0AAF0BL62_9PROT</name>
<evidence type="ECO:0000256" key="3">
    <source>
        <dbReference type="ARBA" id="ARBA00022832"/>
    </source>
</evidence>
<dbReference type="AlphaFoldDB" id="A0AAF0BL62"/>
<reference evidence="10" key="1">
    <citation type="submission" date="2023-01" db="EMBL/GenBank/DDBJ databases">
        <title>The genome sequence of Kordiimonadaceae bacterium 6D33.</title>
        <authorList>
            <person name="Liu Y."/>
        </authorList>
    </citation>
    <scope>NUCLEOTIDE SEQUENCE</scope>
    <source>
        <strain evidence="10">6D33</strain>
    </source>
</reference>
<dbReference type="InterPro" id="IPR020845">
    <property type="entry name" value="AMP-binding_CS"/>
</dbReference>
<dbReference type="NCBIfam" id="NF004837">
    <property type="entry name" value="PRK06187.1"/>
    <property type="match status" value="1"/>
</dbReference>
<comment type="similarity">
    <text evidence="1">Belongs to the ATP-dependent AMP-binding enzyme family.</text>
</comment>
<comment type="catalytic activity">
    <reaction evidence="5">
        <text>3-(methylsulfanyl)propanoate + ATP + CoA = 3-(methylsulfanyl)propanoyl-CoA + AMP + diphosphate</text>
        <dbReference type="Rhea" id="RHEA:43052"/>
        <dbReference type="ChEBI" id="CHEBI:30616"/>
        <dbReference type="ChEBI" id="CHEBI:33019"/>
        <dbReference type="ChEBI" id="CHEBI:49016"/>
        <dbReference type="ChEBI" id="CHEBI:57287"/>
        <dbReference type="ChEBI" id="CHEBI:82815"/>
        <dbReference type="ChEBI" id="CHEBI:456215"/>
        <dbReference type="EC" id="6.2.1.44"/>
    </reaction>
    <physiologicalReaction direction="left-to-right" evidence="5">
        <dbReference type="Rhea" id="RHEA:43053"/>
    </physiologicalReaction>
</comment>
<evidence type="ECO:0000313" key="11">
    <source>
        <dbReference type="Proteomes" id="UP001217500"/>
    </source>
</evidence>
<protein>
    <recommendedName>
        <fullName evidence="7">3-methylmercaptopropionyl-CoA ligase</fullName>
        <ecNumber evidence="6">6.2.1.44</ecNumber>
    </recommendedName>
</protein>
<evidence type="ECO:0000256" key="2">
    <source>
        <dbReference type="ARBA" id="ARBA00022598"/>
    </source>
</evidence>